<comment type="subcellular location">
    <subcellularLocation>
        <location evidence="1">Cell membrane</location>
        <topology evidence="1">Multi-pass membrane protein</topology>
    </subcellularLocation>
</comment>
<keyword evidence="5 8" id="KW-0472">Membrane</keyword>
<evidence type="ECO:0000256" key="7">
    <source>
        <dbReference type="ARBA" id="ARBA00023180"/>
    </source>
</evidence>
<feature type="transmembrane region" description="Helical" evidence="8">
    <location>
        <begin position="345"/>
        <end position="366"/>
    </location>
</feature>
<evidence type="ECO:0008006" key="11">
    <source>
        <dbReference type="Google" id="ProtNLM"/>
    </source>
</evidence>
<feature type="transmembrane region" description="Helical" evidence="8">
    <location>
        <begin position="534"/>
        <end position="554"/>
    </location>
</feature>
<reference evidence="9 10" key="1">
    <citation type="journal article" date="2021" name="BMC Biol.">
        <title>Horizontally acquired antibacterial genes associated with adaptive radiation of ladybird beetles.</title>
        <authorList>
            <person name="Li H.S."/>
            <person name="Tang X.F."/>
            <person name="Huang Y.H."/>
            <person name="Xu Z.Y."/>
            <person name="Chen M.L."/>
            <person name="Du X.Y."/>
            <person name="Qiu B.Y."/>
            <person name="Chen P.T."/>
            <person name="Zhang W."/>
            <person name="Slipinski A."/>
            <person name="Escalona H.E."/>
            <person name="Waterhouse R.M."/>
            <person name="Zwick A."/>
            <person name="Pang H."/>
        </authorList>
    </citation>
    <scope>NUCLEOTIDE SEQUENCE [LARGE SCALE GENOMIC DNA]</scope>
    <source>
        <strain evidence="9">SYSU2018</strain>
    </source>
</reference>
<keyword evidence="3 8" id="KW-0812">Transmembrane</keyword>
<evidence type="ECO:0000256" key="6">
    <source>
        <dbReference type="ARBA" id="ARBA00023170"/>
    </source>
</evidence>
<evidence type="ECO:0000256" key="2">
    <source>
        <dbReference type="ARBA" id="ARBA00022475"/>
    </source>
</evidence>
<organism evidence="9 10">
    <name type="scientific">Cryptolaemus montrouzieri</name>
    <dbReference type="NCBI Taxonomy" id="559131"/>
    <lineage>
        <taxon>Eukaryota</taxon>
        <taxon>Metazoa</taxon>
        <taxon>Ecdysozoa</taxon>
        <taxon>Arthropoda</taxon>
        <taxon>Hexapoda</taxon>
        <taxon>Insecta</taxon>
        <taxon>Pterygota</taxon>
        <taxon>Neoptera</taxon>
        <taxon>Endopterygota</taxon>
        <taxon>Coleoptera</taxon>
        <taxon>Polyphaga</taxon>
        <taxon>Cucujiformia</taxon>
        <taxon>Coccinelloidea</taxon>
        <taxon>Coccinellidae</taxon>
        <taxon>Scymninae</taxon>
        <taxon>Scymnini</taxon>
        <taxon>Cryptolaemus</taxon>
    </lineage>
</organism>
<comment type="caution">
    <text evidence="9">The sequence shown here is derived from an EMBL/GenBank/DDBJ whole genome shotgun (WGS) entry which is preliminary data.</text>
</comment>
<accession>A0ABD2NX76</accession>
<protein>
    <recommendedName>
        <fullName evidence="11">Ionotropic receptor</fullName>
    </recommendedName>
</protein>
<keyword evidence="7" id="KW-0325">Glycoprotein</keyword>
<keyword evidence="4 8" id="KW-1133">Transmembrane helix</keyword>
<keyword evidence="10" id="KW-1185">Reference proteome</keyword>
<feature type="transmembrane region" description="Helical" evidence="8">
    <location>
        <begin position="269"/>
        <end position="291"/>
    </location>
</feature>
<evidence type="ECO:0000256" key="5">
    <source>
        <dbReference type="ARBA" id="ARBA00023136"/>
    </source>
</evidence>
<proteinExistence type="predicted"/>
<dbReference type="InterPro" id="IPR052192">
    <property type="entry name" value="Insect_Ionotropic_Sensory_Rcpt"/>
</dbReference>
<evidence type="ECO:0000256" key="8">
    <source>
        <dbReference type="SAM" id="Phobius"/>
    </source>
</evidence>
<dbReference type="Proteomes" id="UP001516400">
    <property type="component" value="Unassembled WGS sequence"/>
</dbReference>
<dbReference type="SUPFAM" id="SSF53850">
    <property type="entry name" value="Periplasmic binding protein-like II"/>
    <property type="match status" value="1"/>
</dbReference>
<dbReference type="PANTHER" id="PTHR42643">
    <property type="entry name" value="IONOTROPIC RECEPTOR 20A-RELATED"/>
    <property type="match status" value="1"/>
</dbReference>
<evidence type="ECO:0000256" key="3">
    <source>
        <dbReference type="ARBA" id="ARBA00022692"/>
    </source>
</evidence>
<gene>
    <name evidence="9" type="ORF">HHI36_006006</name>
</gene>
<dbReference type="GO" id="GO:0005886">
    <property type="term" value="C:plasma membrane"/>
    <property type="evidence" value="ECO:0007669"/>
    <property type="project" value="UniProtKB-SubCell"/>
</dbReference>
<evidence type="ECO:0000313" key="10">
    <source>
        <dbReference type="Proteomes" id="UP001516400"/>
    </source>
</evidence>
<evidence type="ECO:0000313" key="9">
    <source>
        <dbReference type="EMBL" id="KAL3282845.1"/>
    </source>
</evidence>
<name>A0ABD2NX76_9CUCU</name>
<dbReference type="AlphaFoldDB" id="A0ABD2NX76"/>
<keyword evidence="2" id="KW-1003">Cell membrane</keyword>
<dbReference type="PANTHER" id="PTHR42643:SF30">
    <property type="entry name" value="IONOTROPIC RECEPTOR 40A-RELATED"/>
    <property type="match status" value="1"/>
</dbReference>
<keyword evidence="6" id="KW-0675">Receptor</keyword>
<sequence>MLANIYSQVHFSYWLNCLNFMIQSVVDNGTKCIVLVDTNINLNYPVINYDSKHEMAEHFSDLRPEIYIVDLDRVPIKEFMKIITKCYNYNPEAMFIVKTINDSFGFQEFSPRFIRHMIHISEHSFNFSLKYSNEGICSDLENEEVCGHIFQKNLGEKNIMENSTLKVCHVYLLPYFMCLSSNCDEKSGLNFDITGMIMEHLKLNFEYVFNDYIYKWKASELLLSGSCDLVVVELAISIDGGEVNFIYNVNDDYDRWVVPRARKVPKWRYLFEVFSIQLWIIWFSFMLVAILEWRIFDYIFTTNKLNTEPVTIKNKITQSCMSLLKEFYRIIKVFLEQTVRIEIHYFHQLISLAITLFLIFMMNNLYKGRFTYLLLGTNHYPEEIKSFDDILDKKLYLTSTHFRLQQLEEQFPKIKNYSFYLSNLGDGSKWLNYVAFRKDTAALKSTTEIKYVSENYLDEDGISLIRVLDLIVAKLLKGAVYLRGNPIFSDINKYVNELRDHGFVHYILSKYEKVDYHVLERRAKYPEIMTFHDLTGPIAVWMIGFLVSILVFFLERMKLNQ</sequence>
<evidence type="ECO:0000256" key="4">
    <source>
        <dbReference type="ARBA" id="ARBA00022989"/>
    </source>
</evidence>
<dbReference type="EMBL" id="JABFTP020000144">
    <property type="protein sequence ID" value="KAL3282845.1"/>
    <property type="molecule type" value="Genomic_DNA"/>
</dbReference>
<evidence type="ECO:0000256" key="1">
    <source>
        <dbReference type="ARBA" id="ARBA00004651"/>
    </source>
</evidence>